<gene>
    <name evidence="1" type="ORF">TRV642_3455</name>
</gene>
<sequence length="343" mass="38460">MNKRIHYPVFLYKIAFLFITLLCLSCETEYIDKVNTIPADVIKVPGYTHIESFTIKDADNNSISAALTEENIVITWSNHLLLPETVKPEIILGTEALISPASGTEVSFKDGTVYTVTSKAGTTKKYTLKIDFRQKEPRTWTSTAEEPITKGFMAKMTNRGTSDPAIINDLWMSLKDTRVYFVSAADQKTEYTAEIAYLGSGETTAPFLEYGVYYFLPENMPLGMYDLRIKNGAYTLQNASVENRFKIEVVEPDYFKTERFGFPTTKRSGETLEVRGGLLDLLTSVEIYNTTNTAVTYPLEIVKLTSYKATLKIPAGVPAGVYDRMRFKRASGTSNLSYAVTIQ</sequence>
<dbReference type="RefSeq" id="WP_263360915.1">
    <property type="nucleotide sequence ID" value="NZ_OX336425.1"/>
</dbReference>
<reference evidence="1" key="1">
    <citation type="submission" date="2022-09" db="EMBL/GenBank/DDBJ databases">
        <authorList>
            <person name="Duchaud E."/>
        </authorList>
    </citation>
    <scope>NUCLEOTIDE SEQUENCE</scope>
    <source>
        <strain evidence="1">TRV642</strain>
    </source>
</reference>
<dbReference type="Proteomes" id="UP001152749">
    <property type="component" value="Chromosome"/>
</dbReference>
<evidence type="ECO:0000313" key="2">
    <source>
        <dbReference type="Proteomes" id="UP001152749"/>
    </source>
</evidence>
<organism evidence="1 2">
    <name type="scientific">Flavobacterium collinsii</name>
    <dbReference type="NCBI Taxonomy" id="1114861"/>
    <lineage>
        <taxon>Bacteria</taxon>
        <taxon>Pseudomonadati</taxon>
        <taxon>Bacteroidota</taxon>
        <taxon>Flavobacteriia</taxon>
        <taxon>Flavobacteriales</taxon>
        <taxon>Flavobacteriaceae</taxon>
        <taxon>Flavobacterium</taxon>
    </lineage>
</organism>
<protein>
    <submittedName>
        <fullName evidence="1">Uncharacterized protein</fullName>
    </submittedName>
</protein>
<proteinExistence type="predicted"/>
<accession>A0A9W4TJD5</accession>
<dbReference type="KEGG" id="fcs:TRV642_3455"/>
<name>A0A9W4TJD5_9FLAO</name>
<dbReference type="Gene3D" id="2.60.40.2340">
    <property type="match status" value="1"/>
</dbReference>
<evidence type="ECO:0000313" key="1">
    <source>
        <dbReference type="EMBL" id="CAI2768248.1"/>
    </source>
</evidence>
<dbReference type="EMBL" id="OX336425">
    <property type="protein sequence ID" value="CAI2768248.1"/>
    <property type="molecule type" value="Genomic_DNA"/>
</dbReference>
<dbReference type="AlphaFoldDB" id="A0A9W4TJD5"/>